<dbReference type="Gene3D" id="3.40.50.150">
    <property type="entry name" value="Vaccinia Virus protein VP39"/>
    <property type="match status" value="1"/>
</dbReference>
<protein>
    <submittedName>
        <fullName evidence="3">SAM-dependent methyltransferase</fullName>
    </submittedName>
</protein>
<dbReference type="RefSeq" id="WP_209694101.1">
    <property type="nucleotide sequence ID" value="NZ_BAAAVU010000026.1"/>
</dbReference>
<evidence type="ECO:0000259" key="2">
    <source>
        <dbReference type="Pfam" id="PF13649"/>
    </source>
</evidence>
<keyword evidence="4" id="KW-1185">Reference proteome</keyword>
<name>A0ABS4UHM9_9ACTN</name>
<dbReference type="Pfam" id="PF13649">
    <property type="entry name" value="Methyltransf_25"/>
    <property type="match status" value="1"/>
</dbReference>
<dbReference type="CDD" id="cd02440">
    <property type="entry name" value="AdoMet_MTases"/>
    <property type="match status" value="1"/>
</dbReference>
<dbReference type="InterPro" id="IPR041698">
    <property type="entry name" value="Methyltransf_25"/>
</dbReference>
<keyword evidence="1" id="KW-0808">Transferase</keyword>
<sequence length="273" mass="30629">MTLDAQTQQMVAANEADWDARAPLHAASTFYDRPAEYWFADYEWADLGPLDGRDVLHLQCHLGTETIEFARRGARTSGLDLSEKSLEAARRIAADAGADVEYLHADVYDAVRAVEGRQFDIVYTGKGALCYLPDLEQWADVVRQLLKPGGVLYIVEFHPLLNALREVSLPGESDDLVLRADYLEGRGAIAHDSTVTYTGDEVPGRQTSYEWRHGLGEIVTTLASAGFRITTVRESDVLPWPRWPHMHQTPEGWWRLPDDAPRIPLLFALKATR</sequence>
<dbReference type="Proteomes" id="UP000755585">
    <property type="component" value="Unassembled WGS sequence"/>
</dbReference>
<comment type="caution">
    <text evidence="3">The sequence shown here is derived from an EMBL/GenBank/DDBJ whole genome shotgun (WGS) entry which is preliminary data.</text>
</comment>
<dbReference type="PANTHER" id="PTHR43861">
    <property type="entry name" value="TRANS-ACONITATE 2-METHYLTRANSFERASE-RELATED"/>
    <property type="match status" value="1"/>
</dbReference>
<dbReference type="GO" id="GO:0008168">
    <property type="term" value="F:methyltransferase activity"/>
    <property type="evidence" value="ECO:0007669"/>
    <property type="project" value="UniProtKB-KW"/>
</dbReference>
<accession>A0ABS4UHM9</accession>
<evidence type="ECO:0000313" key="4">
    <source>
        <dbReference type="Proteomes" id="UP000755585"/>
    </source>
</evidence>
<feature type="domain" description="Methyltransferase" evidence="2">
    <location>
        <begin position="55"/>
        <end position="150"/>
    </location>
</feature>
<dbReference type="EMBL" id="JAGINT010000001">
    <property type="protein sequence ID" value="MBP2351155.1"/>
    <property type="molecule type" value="Genomic_DNA"/>
</dbReference>
<dbReference type="InterPro" id="IPR029063">
    <property type="entry name" value="SAM-dependent_MTases_sf"/>
</dbReference>
<evidence type="ECO:0000256" key="1">
    <source>
        <dbReference type="ARBA" id="ARBA00022679"/>
    </source>
</evidence>
<reference evidence="3 4" key="1">
    <citation type="submission" date="2021-03" db="EMBL/GenBank/DDBJ databases">
        <title>Sequencing the genomes of 1000 actinobacteria strains.</title>
        <authorList>
            <person name="Klenk H.-P."/>
        </authorList>
    </citation>
    <scope>NUCLEOTIDE SEQUENCE [LARGE SCALE GENOMIC DNA]</scope>
    <source>
        <strain evidence="3 4">DSM 18824</strain>
    </source>
</reference>
<dbReference type="GO" id="GO:0032259">
    <property type="term" value="P:methylation"/>
    <property type="evidence" value="ECO:0007669"/>
    <property type="project" value="UniProtKB-KW"/>
</dbReference>
<dbReference type="SUPFAM" id="SSF53335">
    <property type="entry name" value="S-adenosyl-L-methionine-dependent methyltransferases"/>
    <property type="match status" value="1"/>
</dbReference>
<evidence type="ECO:0000313" key="3">
    <source>
        <dbReference type="EMBL" id="MBP2351155.1"/>
    </source>
</evidence>
<keyword evidence="3" id="KW-0489">Methyltransferase</keyword>
<proteinExistence type="predicted"/>
<organism evidence="3 4">
    <name type="scientific">Kribbella aluminosa</name>
    <dbReference type="NCBI Taxonomy" id="416017"/>
    <lineage>
        <taxon>Bacteria</taxon>
        <taxon>Bacillati</taxon>
        <taxon>Actinomycetota</taxon>
        <taxon>Actinomycetes</taxon>
        <taxon>Propionibacteriales</taxon>
        <taxon>Kribbellaceae</taxon>
        <taxon>Kribbella</taxon>
    </lineage>
</organism>
<gene>
    <name evidence="3" type="ORF">JOF29_002238</name>
</gene>